<dbReference type="InterPro" id="IPR000073">
    <property type="entry name" value="AB_hydrolase_1"/>
</dbReference>
<dbReference type="Gene3D" id="1.25.40.10">
    <property type="entry name" value="Tetratricopeptide repeat domain"/>
    <property type="match status" value="1"/>
</dbReference>
<dbReference type="AlphaFoldDB" id="A0AAU8RTQ0"/>
<dbReference type="SUPFAM" id="SSF53474">
    <property type="entry name" value="alpha/beta-Hydrolases"/>
    <property type="match status" value="1"/>
</dbReference>
<keyword evidence="1" id="KW-0378">Hydrolase</keyword>
<evidence type="ECO:0000313" key="5">
    <source>
        <dbReference type="EMBL" id="AIZ43411.1"/>
    </source>
</evidence>
<protein>
    <recommendedName>
        <fullName evidence="4">AB hydrolase-1 domain-containing protein</fullName>
    </recommendedName>
</protein>
<sequence>MRHFYFKFFIILFLPFAIHAQTLDTLVDVGGYRMHFKIIKGEGTPILFDAGAGNDGSVWDHLLEKIHEVTGTTLITYDRSGFGKSDVNPTLKNDSDFGILNGIKELETGLSKLGYNKDLILVPHSYGGFYTTLYASRHPNDVKYIVRIDANLVGVYTDDVLQIMNEDEIPPKTPETLGIHYLVKNYAETVKLLRTIDFPSNIPVIDITSPINRGYPDEYWVLINKVHKDFVNAASNRVELIAEGSGHYIFEDNPGLVINAIIKAYAQTLNENDKKVLLEKALDNAIVLAIAAKKTETENKHSESDLNDWAYTFLRNEESEKALAIFKLNTMLFPDSFNAFDSYGEALLLSNNKPEAIKMYEKSIELNPENENGKAALLKINQE</sequence>
<feature type="domain" description="AB hydrolase-1" evidence="4">
    <location>
        <begin position="46"/>
        <end position="150"/>
    </location>
</feature>
<gene>
    <name evidence="5" type="ORF">M666_18765</name>
</gene>
<keyword evidence="2" id="KW-0802">TPR repeat</keyword>
<dbReference type="InterPro" id="IPR011990">
    <property type="entry name" value="TPR-like_helical_dom_sf"/>
</dbReference>
<dbReference type="InterPro" id="IPR029058">
    <property type="entry name" value="AB_hydrolase_fold"/>
</dbReference>
<dbReference type="GO" id="GO:0016787">
    <property type="term" value="F:hydrolase activity"/>
    <property type="evidence" value="ECO:0007669"/>
    <property type="project" value="UniProtKB-KW"/>
</dbReference>
<dbReference type="RefSeq" id="WP_029445628.1">
    <property type="nucleotide sequence ID" value="NZ_CP009976.1"/>
</dbReference>
<evidence type="ECO:0000313" key="6">
    <source>
        <dbReference type="Proteomes" id="UP000030786"/>
    </source>
</evidence>
<organism evidence="5 6">
    <name type="scientific">Cellulophaga baltica 18</name>
    <dbReference type="NCBI Taxonomy" id="1348584"/>
    <lineage>
        <taxon>Bacteria</taxon>
        <taxon>Pseudomonadati</taxon>
        <taxon>Bacteroidota</taxon>
        <taxon>Flavobacteriia</taxon>
        <taxon>Flavobacteriales</taxon>
        <taxon>Flavobacteriaceae</taxon>
        <taxon>Cellulophaga</taxon>
    </lineage>
</organism>
<dbReference type="KEGG" id="cbat:M666_18765"/>
<dbReference type="GeneID" id="78062750"/>
<dbReference type="Proteomes" id="UP000030786">
    <property type="component" value="Chromosome"/>
</dbReference>
<dbReference type="PROSITE" id="PS50005">
    <property type="entry name" value="TPR"/>
    <property type="match status" value="1"/>
</dbReference>
<dbReference type="PANTHER" id="PTHR43798:SF31">
    <property type="entry name" value="AB HYDROLASE SUPERFAMILY PROTEIN YCLE"/>
    <property type="match status" value="1"/>
</dbReference>
<feature type="repeat" description="TPR" evidence="2">
    <location>
        <begin position="337"/>
        <end position="370"/>
    </location>
</feature>
<dbReference type="SUPFAM" id="SSF48452">
    <property type="entry name" value="TPR-like"/>
    <property type="match status" value="1"/>
</dbReference>
<evidence type="ECO:0000259" key="4">
    <source>
        <dbReference type="Pfam" id="PF00561"/>
    </source>
</evidence>
<dbReference type="EMBL" id="CP009976">
    <property type="protein sequence ID" value="AIZ43411.1"/>
    <property type="molecule type" value="Genomic_DNA"/>
</dbReference>
<dbReference type="InterPro" id="IPR019734">
    <property type="entry name" value="TPR_rpt"/>
</dbReference>
<dbReference type="GO" id="GO:0016020">
    <property type="term" value="C:membrane"/>
    <property type="evidence" value="ECO:0007669"/>
    <property type="project" value="TreeGrafter"/>
</dbReference>
<dbReference type="Pfam" id="PF00561">
    <property type="entry name" value="Abhydrolase_1"/>
    <property type="match status" value="1"/>
</dbReference>
<dbReference type="InterPro" id="IPR050266">
    <property type="entry name" value="AB_hydrolase_sf"/>
</dbReference>
<reference evidence="5 6" key="1">
    <citation type="journal article" date="2014" name="Environ. Microbiol.">
        <title>Contrasting genomic patterns and infection strategies of two co-existing Bacteroidetes podovirus genera.</title>
        <authorList>
            <person name="Holmfeldt K."/>
            <person name="Howard-Varona C."/>
            <person name="Solonenko N."/>
            <person name="Sullivan M.B."/>
        </authorList>
    </citation>
    <scope>NUCLEOTIDE SEQUENCE [LARGE SCALE GENOMIC DNA]</scope>
    <source>
        <strain evidence="5 6">18</strain>
    </source>
</reference>
<name>A0AAU8RTQ0_9FLAO</name>
<evidence type="ECO:0000256" key="3">
    <source>
        <dbReference type="SAM" id="SignalP"/>
    </source>
</evidence>
<accession>A0AAU8RTQ0</accession>
<keyword evidence="3" id="KW-0732">Signal</keyword>
<evidence type="ECO:0000256" key="1">
    <source>
        <dbReference type="ARBA" id="ARBA00022801"/>
    </source>
</evidence>
<proteinExistence type="predicted"/>
<dbReference type="PANTHER" id="PTHR43798">
    <property type="entry name" value="MONOACYLGLYCEROL LIPASE"/>
    <property type="match status" value="1"/>
</dbReference>
<dbReference type="Gene3D" id="3.40.50.1820">
    <property type="entry name" value="alpha/beta hydrolase"/>
    <property type="match status" value="1"/>
</dbReference>
<evidence type="ECO:0000256" key="2">
    <source>
        <dbReference type="PROSITE-ProRule" id="PRU00339"/>
    </source>
</evidence>
<feature type="signal peptide" evidence="3">
    <location>
        <begin position="1"/>
        <end position="20"/>
    </location>
</feature>
<feature type="chain" id="PRO_5043347361" description="AB hydrolase-1 domain-containing protein" evidence="3">
    <location>
        <begin position="21"/>
        <end position="383"/>
    </location>
</feature>